<dbReference type="Pfam" id="PF05675">
    <property type="entry name" value="DUF817"/>
    <property type="match status" value="1"/>
</dbReference>
<feature type="transmembrane region" description="Helical" evidence="2">
    <location>
        <begin position="56"/>
        <end position="75"/>
    </location>
</feature>
<evidence type="ECO:0000313" key="3">
    <source>
        <dbReference type="EMBL" id="PIT06225.1"/>
    </source>
</evidence>
<proteinExistence type="predicted"/>
<keyword evidence="2" id="KW-1133">Transmembrane helix</keyword>
<gene>
    <name evidence="3" type="ORF">TSA1_21755</name>
</gene>
<organism evidence="3 4">
    <name type="scientific">Bradyrhizobium nitroreducens</name>
    <dbReference type="NCBI Taxonomy" id="709803"/>
    <lineage>
        <taxon>Bacteria</taxon>
        <taxon>Pseudomonadati</taxon>
        <taxon>Pseudomonadota</taxon>
        <taxon>Alphaproteobacteria</taxon>
        <taxon>Hyphomicrobiales</taxon>
        <taxon>Nitrobacteraceae</taxon>
        <taxon>Bradyrhizobium</taxon>
    </lineage>
</organism>
<feature type="transmembrane region" description="Helical" evidence="2">
    <location>
        <begin position="81"/>
        <end position="100"/>
    </location>
</feature>
<dbReference type="AlphaFoldDB" id="A0A2M6UNY2"/>
<protein>
    <submittedName>
        <fullName evidence="3">Membrane protein</fullName>
    </submittedName>
</protein>
<dbReference type="InterPro" id="IPR008535">
    <property type="entry name" value="DUF817"/>
</dbReference>
<evidence type="ECO:0000313" key="4">
    <source>
        <dbReference type="Proteomes" id="UP000228930"/>
    </source>
</evidence>
<evidence type="ECO:0000256" key="1">
    <source>
        <dbReference type="SAM" id="MobiDB-lite"/>
    </source>
</evidence>
<feature type="compositionally biased region" description="Low complexity" evidence="1">
    <location>
        <begin position="301"/>
        <end position="312"/>
    </location>
</feature>
<dbReference type="EMBL" id="LFJC01000003">
    <property type="protein sequence ID" value="PIT06225.1"/>
    <property type="molecule type" value="Genomic_DNA"/>
</dbReference>
<keyword evidence="2" id="KW-0812">Transmembrane</keyword>
<feature type="transmembrane region" description="Helical" evidence="2">
    <location>
        <begin position="112"/>
        <end position="134"/>
    </location>
</feature>
<name>A0A2M6UNY2_9BRAD</name>
<comment type="caution">
    <text evidence="3">The sequence shown here is derived from an EMBL/GenBank/DDBJ whole genome shotgun (WGS) entry which is preliminary data.</text>
</comment>
<feature type="transmembrane region" description="Helical" evidence="2">
    <location>
        <begin position="202"/>
        <end position="219"/>
    </location>
</feature>
<feature type="transmembrane region" description="Helical" evidence="2">
    <location>
        <begin position="140"/>
        <end position="164"/>
    </location>
</feature>
<evidence type="ECO:0000256" key="2">
    <source>
        <dbReference type="SAM" id="Phobius"/>
    </source>
</evidence>
<feature type="transmembrane region" description="Helical" evidence="2">
    <location>
        <begin position="231"/>
        <end position="251"/>
    </location>
</feature>
<feature type="transmembrane region" description="Helical" evidence="2">
    <location>
        <begin position="176"/>
        <end position="196"/>
    </location>
</feature>
<sequence length="323" mass="36426">MPEASAPGVTPPSAAAIWPPLRRFIVGERRLGRFMARRRATAFAYEFLRFGIKQGWACLFGGIAVALMIATWRYYPAAAPLARYDFLFLCMIVVQIMLLATRLETLDEAKIILIYHVVGTAMEIFKTSVGSWIYPDPSFFRIAGVPLFTGFMYSCIGSYLCRVWRLFDFRFERHPPRWALVALSVAIYVNFFSHHYVPDLRLVLFGAAALLFARTTVYFRVWNDDRSMPLLLGLMLVTAFIWFAENIGTFTRTWLYPSQQHGWAMVSPAKSGSWFLLLIISYTLVSLINKPRVRSGPSKTAPAMPALAAVAPTSSSPRPARAA</sequence>
<feature type="region of interest" description="Disordered" evidence="1">
    <location>
        <begin position="295"/>
        <end position="323"/>
    </location>
</feature>
<keyword evidence="4" id="KW-1185">Reference proteome</keyword>
<accession>A0A2M6UNY2</accession>
<feature type="transmembrane region" description="Helical" evidence="2">
    <location>
        <begin position="271"/>
        <end position="289"/>
    </location>
</feature>
<keyword evidence="2" id="KW-0472">Membrane</keyword>
<dbReference type="Proteomes" id="UP000228930">
    <property type="component" value="Unassembled WGS sequence"/>
</dbReference>
<reference evidence="3 4" key="1">
    <citation type="submission" date="2015-06" db="EMBL/GenBank/DDBJ databases">
        <title>Comparative genome analysis of nirS-carrying Bradyrhizobium sp. strains.</title>
        <authorList>
            <person name="Ishii S."/>
            <person name="Jang J."/>
            <person name="Nishizawa T."/>
            <person name="Senoo K."/>
        </authorList>
    </citation>
    <scope>NUCLEOTIDE SEQUENCE [LARGE SCALE GENOMIC DNA]</scope>
    <source>
        <strain evidence="3 4">TSA1</strain>
    </source>
</reference>